<evidence type="ECO:0000256" key="4">
    <source>
        <dbReference type="ARBA" id="ARBA00022692"/>
    </source>
</evidence>
<organism evidence="16 17">
    <name type="scientific">Solanum bulbocastanum</name>
    <name type="common">Wild potato</name>
    <dbReference type="NCBI Taxonomy" id="147425"/>
    <lineage>
        <taxon>Eukaryota</taxon>
        <taxon>Viridiplantae</taxon>
        <taxon>Streptophyta</taxon>
        <taxon>Embryophyta</taxon>
        <taxon>Tracheophyta</taxon>
        <taxon>Spermatophyta</taxon>
        <taxon>Magnoliopsida</taxon>
        <taxon>eudicotyledons</taxon>
        <taxon>Gunneridae</taxon>
        <taxon>Pentapetalae</taxon>
        <taxon>asterids</taxon>
        <taxon>lamiids</taxon>
        <taxon>Solanales</taxon>
        <taxon>Solanaceae</taxon>
        <taxon>Solanoideae</taxon>
        <taxon>Solaneae</taxon>
        <taxon>Solanum</taxon>
    </lineage>
</organism>
<dbReference type="InterPro" id="IPR042163">
    <property type="entry name" value="PHF12"/>
</dbReference>
<protein>
    <submittedName>
        <fullName evidence="16">Uncharacterized protein</fullName>
    </submittedName>
</protein>
<dbReference type="SUPFAM" id="SSF57903">
    <property type="entry name" value="FYVE/PHD zinc finger"/>
    <property type="match status" value="1"/>
</dbReference>
<keyword evidence="7" id="KW-0862">Zinc</keyword>
<evidence type="ECO:0000256" key="2">
    <source>
        <dbReference type="ARBA" id="ARBA00004167"/>
    </source>
</evidence>
<dbReference type="PRINTS" id="PR00929">
    <property type="entry name" value="ATHOOK"/>
</dbReference>
<dbReference type="InterPro" id="IPR054292">
    <property type="entry name" value="DUF7028"/>
</dbReference>
<dbReference type="Pfam" id="PF13839">
    <property type="entry name" value="PC-Esterase"/>
    <property type="match status" value="1"/>
</dbReference>
<dbReference type="InterPro" id="IPR013083">
    <property type="entry name" value="Znf_RING/FYVE/PHD"/>
</dbReference>
<dbReference type="InterPro" id="IPR017956">
    <property type="entry name" value="AT_hook_DNA-bd_motif"/>
</dbReference>
<keyword evidence="11" id="KW-0539">Nucleus</keyword>
<feature type="region of interest" description="Disordered" evidence="13">
    <location>
        <begin position="515"/>
        <end position="554"/>
    </location>
</feature>
<keyword evidence="9" id="KW-1133">Transmembrane helix</keyword>
<dbReference type="InterPro" id="IPR019787">
    <property type="entry name" value="Znf_PHD-finger"/>
</dbReference>
<gene>
    <name evidence="16" type="ORF">RDI58_016744</name>
</gene>
<dbReference type="GO" id="GO:0016020">
    <property type="term" value="C:membrane"/>
    <property type="evidence" value="ECO:0007669"/>
    <property type="project" value="UniProtKB-SubCell"/>
</dbReference>
<evidence type="ECO:0000259" key="15">
    <source>
        <dbReference type="PROSITE" id="PS51186"/>
    </source>
</evidence>
<evidence type="ECO:0000259" key="14">
    <source>
        <dbReference type="PROSITE" id="PS50016"/>
    </source>
</evidence>
<evidence type="ECO:0000256" key="6">
    <source>
        <dbReference type="ARBA" id="ARBA00022771"/>
    </source>
</evidence>
<comment type="similarity">
    <text evidence="3">Belongs to the PC-esterase family. TBL subfamily.</text>
</comment>
<dbReference type="InterPro" id="IPR032308">
    <property type="entry name" value="TDBD"/>
</dbReference>
<dbReference type="InterPro" id="IPR000182">
    <property type="entry name" value="GNAT_dom"/>
</dbReference>
<dbReference type="Gene3D" id="3.30.40.10">
    <property type="entry name" value="Zinc/RING finger domain, C3HC4 (zinc finger)"/>
    <property type="match status" value="2"/>
</dbReference>
<evidence type="ECO:0000256" key="1">
    <source>
        <dbReference type="ARBA" id="ARBA00004123"/>
    </source>
</evidence>
<evidence type="ECO:0000256" key="3">
    <source>
        <dbReference type="ARBA" id="ARBA00007727"/>
    </source>
</evidence>
<keyword evidence="6 12" id="KW-0863">Zinc-finger</keyword>
<dbReference type="InterPro" id="IPR001965">
    <property type="entry name" value="Znf_PHD"/>
</dbReference>
<keyword evidence="10" id="KW-0472">Membrane</keyword>
<keyword evidence="5" id="KW-0479">Metal-binding</keyword>
<dbReference type="InterPro" id="IPR025846">
    <property type="entry name" value="TBL_N"/>
</dbReference>
<evidence type="ECO:0000256" key="7">
    <source>
        <dbReference type="ARBA" id="ARBA00022833"/>
    </source>
</evidence>
<dbReference type="GO" id="GO:0003677">
    <property type="term" value="F:DNA binding"/>
    <property type="evidence" value="ECO:0007669"/>
    <property type="project" value="InterPro"/>
</dbReference>
<comment type="subcellular location">
    <subcellularLocation>
        <location evidence="2">Membrane</location>
        <topology evidence="2">Single-pass membrane protein</topology>
    </subcellularLocation>
    <subcellularLocation>
        <location evidence="1">Nucleus</location>
    </subcellularLocation>
</comment>
<accession>A0AAN8TI34</accession>
<dbReference type="GO" id="GO:0006357">
    <property type="term" value="P:regulation of transcription by RNA polymerase II"/>
    <property type="evidence" value="ECO:0007669"/>
    <property type="project" value="TreeGrafter"/>
</dbReference>
<keyword evidence="8" id="KW-0735">Signal-anchor</keyword>
<feature type="compositionally biased region" description="Basic residues" evidence="13">
    <location>
        <begin position="976"/>
        <end position="991"/>
    </location>
</feature>
<keyword evidence="17" id="KW-1185">Reference proteome</keyword>
<comment type="caution">
    <text evidence="16">The sequence shown here is derived from an EMBL/GenBank/DDBJ whole genome shotgun (WGS) entry which is preliminary data.</text>
</comment>
<evidence type="ECO:0000313" key="16">
    <source>
        <dbReference type="EMBL" id="KAK6788219.1"/>
    </source>
</evidence>
<dbReference type="GO" id="GO:0003714">
    <property type="term" value="F:transcription corepressor activity"/>
    <property type="evidence" value="ECO:0007669"/>
    <property type="project" value="InterPro"/>
</dbReference>
<feature type="region of interest" description="Disordered" evidence="13">
    <location>
        <begin position="976"/>
        <end position="1012"/>
    </location>
</feature>
<proteinExistence type="inferred from homology"/>
<dbReference type="Pfam" id="PF23209">
    <property type="entry name" value="IDM1_C"/>
    <property type="match status" value="1"/>
</dbReference>
<evidence type="ECO:0000313" key="17">
    <source>
        <dbReference type="Proteomes" id="UP001371456"/>
    </source>
</evidence>
<dbReference type="InterPro" id="IPR014002">
    <property type="entry name" value="Agenet_dom_plant"/>
</dbReference>
<evidence type="ECO:0000256" key="11">
    <source>
        <dbReference type="ARBA" id="ARBA00023242"/>
    </source>
</evidence>
<dbReference type="EMBL" id="JBANQN010000006">
    <property type="protein sequence ID" value="KAK6788219.1"/>
    <property type="molecule type" value="Genomic_DNA"/>
</dbReference>
<feature type="domain" description="PHD-type" evidence="14">
    <location>
        <begin position="1118"/>
        <end position="1163"/>
    </location>
</feature>
<dbReference type="CDD" id="cd04301">
    <property type="entry name" value="NAT_SF"/>
    <property type="match status" value="1"/>
</dbReference>
<dbReference type="GO" id="GO:0008270">
    <property type="term" value="F:zinc ion binding"/>
    <property type="evidence" value="ECO:0007669"/>
    <property type="project" value="UniProtKB-KW"/>
</dbReference>
<dbReference type="Pfam" id="PF14416">
    <property type="entry name" value="PMR5N"/>
    <property type="match status" value="1"/>
</dbReference>
<dbReference type="Pfam" id="PF00628">
    <property type="entry name" value="PHD"/>
    <property type="match status" value="1"/>
</dbReference>
<dbReference type="CDD" id="cd15532">
    <property type="entry name" value="PHD2_CHD_II"/>
    <property type="match status" value="1"/>
</dbReference>
<dbReference type="InterPro" id="IPR056511">
    <property type="entry name" value="IDM1_C"/>
</dbReference>
<feature type="compositionally biased region" description="Polar residues" evidence="13">
    <location>
        <begin position="524"/>
        <end position="534"/>
    </location>
</feature>
<dbReference type="GO" id="GO:0016747">
    <property type="term" value="F:acyltransferase activity, transferring groups other than amino-acyl groups"/>
    <property type="evidence" value="ECO:0007669"/>
    <property type="project" value="InterPro"/>
</dbReference>
<dbReference type="SUPFAM" id="SSF55729">
    <property type="entry name" value="Acyl-CoA N-acyltransferases (Nat)"/>
    <property type="match status" value="1"/>
</dbReference>
<dbReference type="InterPro" id="IPR016181">
    <property type="entry name" value="Acyl_CoA_acyltransferase"/>
</dbReference>
<feature type="compositionally biased region" description="Basic residues" evidence="13">
    <location>
        <begin position="537"/>
        <end position="547"/>
    </location>
</feature>
<dbReference type="InterPro" id="IPR026057">
    <property type="entry name" value="TBL_C"/>
</dbReference>
<evidence type="ECO:0000256" key="12">
    <source>
        <dbReference type="PROSITE-ProRule" id="PRU00146"/>
    </source>
</evidence>
<reference evidence="16 17" key="1">
    <citation type="submission" date="2024-02" db="EMBL/GenBank/DDBJ databases">
        <title>de novo genome assembly of Solanum bulbocastanum strain 11H21.</title>
        <authorList>
            <person name="Hosaka A.J."/>
        </authorList>
    </citation>
    <scope>NUCLEOTIDE SEQUENCE [LARGE SCALE GENOMIC DNA]</scope>
    <source>
        <tissue evidence="16">Young leaves</tissue>
    </source>
</reference>
<dbReference type="PANTHER" id="PTHR46309:SF18">
    <property type="entry name" value="PHD-TYPE DOMAIN-CONTAINING PROTEIN"/>
    <property type="match status" value="1"/>
</dbReference>
<evidence type="ECO:0000256" key="5">
    <source>
        <dbReference type="ARBA" id="ARBA00022723"/>
    </source>
</evidence>
<dbReference type="SMART" id="SM00743">
    <property type="entry name" value="Agenet"/>
    <property type="match status" value="1"/>
</dbReference>
<dbReference type="SMART" id="SM00249">
    <property type="entry name" value="PHD"/>
    <property type="match status" value="2"/>
</dbReference>
<dbReference type="PROSITE" id="PS50016">
    <property type="entry name" value="ZF_PHD_2"/>
    <property type="match status" value="1"/>
</dbReference>
<dbReference type="GO" id="GO:0005634">
    <property type="term" value="C:nucleus"/>
    <property type="evidence" value="ECO:0007669"/>
    <property type="project" value="UniProtKB-SubCell"/>
</dbReference>
<sequence>MAAEPERVMRKRKRKVYRGAHRKLGVDQKVEVKSVEDGFLGSWHLGTVVSCSDLIREVEYDFIWSERGSGKLVEVVNISPIIDGLLPVDERPVHQCGIIRPSPPPYELGSWPYGQCVDCFYQDAWWEGVLFDREEGHGERKVFFPELGDEMKAKLDKLRISQDWDEVTEEWKPRGSWTFLQVVEEIKKLNPLLVSVKQIWYEVQLKDDFDEHLKQWTSSSKDIWRKLVKEVVHDSTKLTVKHFLAELNSSQIFGEGCQLLKFSEPAFIAELNPKVYFAPFTEAACTLDSAATLPTDQDLSNLQPVEKLFVSEEFAPAAEDVQMTGILSSTESELPTFANSKRGRGRPRKVKKIFKGQTRVGEPDSCREANSTKTIKEKIFEDVSPLQQPVDQDVPNLQQPLDQDMSDLQPVEKHLVSEESAPATEDVLLSGIDIYSSFPPRILVCITTHEFYVLLLPIDDIAGILSNTKSQPLTIANSKACRGRPRTKRKIYEGQTVVGEPASCPDATSTEIFKNPPSDDTAGILSSTTQTLENSKPRRGRPPRRMKTLGEPDSCPEATLIKELKKPTSHQIAGILSNGKCVNSKSRRGRLATKKKKFVWQSLSGEPDSRLKVITKCMPSMSSIKKFKKHLLWTGWRFELKREGGKVKKSYVAPNGMVCASISEVCQVLEESKICEMVPPVEQSSLHGDTDNSTQSPCMERPTCREVPELHKETIAETEEISIELGKTGVQRVDTDNSTQSPCMERPTCREVPELHKETIAETEEISIEPGVQRGDTDNSTQSPCMERPTCREVPELHKETIAETEEISNEPGETGIQLEDTRIELEEELEETGILQEETKIPQEETGIQNEEINIDSGETRIEPEICRQAVIDYCLPKSQNISAYQKSYRNGVKIGATALKAKNYLVANGWKLIPTGKNDKRIRYRSPEGKSFLSFREVCKWCVKKWEAESHLPEQVSSLSAVVDKPLISLLRESRKKRKHANVKSRPSLKKGDGDMRSSKRARKVAPSSSNQIPRTVLSWLIDKNVVLPRAKVKYCKKKNGNPMAEGRITREGIKCNCCQKIFGLRNFEAHAGSICNRPSANIYLEDGRSLLECQMQMKHKHSIENKEGSHFTENDYICSVCHYGGDLILCDGCPSSFHPDCLGIKEVPSGDWFCPSCCCKVCGESRFDKNRKQFTDYTLLICCQCNHKYHAQCVRNNGLEKLDDFPVGNWLCNNSCKLICLGMHQLLKKSVIVGNDNLTWRLLKYTEPDDESSVEIYSRLCVALNVMHDSFEPVKERLTGRDIAEDVIFSRWSELNRLNFQGFYTVLLERNDELISVATVRVYGEKVAEIPLVATQFQHRRLGMCRILFNELEKTLAELGVQRLVLPAVPGVLNTWTTKFGFSVVEQSERANFFDYTFLDFQGTIMCQKILEKTPAKSQQTHVDNTNSKDNIESEDNVAVSEVFQATQIEGCATVDQGSWVYDETYPFYQSASCPAVDSQFNCQLYGRPDTEYLKYRWKPANCELPRFNGLEFLLKMKGKTVMFVGDSLGRDQWESLICMISADVPKAQTQMSRLYPISTFKFLDYGVAISYYKAPYLVDIDTVQGKRVLKLDDIRGNANAWHGVDVLSFNTGHWWTHKGPLQGWDNVEAGGTMYEDMDPLMAMEKGLRTPSEWNVGASTGSCYGETIPVTTTPMTSTYPGPDLDQSNVIQKVIREMDDPPFFLDITLLSTMRKDAHPSIYSGDLNSQQRINPNKPDCSHWCLPGLPDTWNQLFYTVLFY</sequence>
<dbReference type="Gene3D" id="3.40.630.30">
    <property type="match status" value="1"/>
</dbReference>
<dbReference type="InterPro" id="IPR011011">
    <property type="entry name" value="Znf_FYVE_PHD"/>
</dbReference>
<feature type="domain" description="N-acetyltransferase" evidence="15">
    <location>
        <begin position="1269"/>
        <end position="1414"/>
    </location>
</feature>
<evidence type="ECO:0000256" key="9">
    <source>
        <dbReference type="ARBA" id="ARBA00022989"/>
    </source>
</evidence>
<evidence type="ECO:0000256" key="8">
    <source>
        <dbReference type="ARBA" id="ARBA00022968"/>
    </source>
</evidence>
<dbReference type="PROSITE" id="PS51186">
    <property type="entry name" value="GNAT"/>
    <property type="match status" value="1"/>
</dbReference>
<evidence type="ECO:0000256" key="13">
    <source>
        <dbReference type="SAM" id="MobiDB-lite"/>
    </source>
</evidence>
<name>A0AAN8TI34_SOLBU</name>
<keyword evidence="4" id="KW-0812">Transmembrane</keyword>
<dbReference type="Pfam" id="PF05641">
    <property type="entry name" value="Agenet"/>
    <property type="match status" value="1"/>
</dbReference>
<evidence type="ECO:0000256" key="10">
    <source>
        <dbReference type="ARBA" id="ARBA00023136"/>
    </source>
</evidence>
<dbReference type="Pfam" id="PF22970">
    <property type="entry name" value="DUF7028"/>
    <property type="match status" value="2"/>
</dbReference>
<dbReference type="PANTHER" id="PTHR46309">
    <property type="entry name" value="PHD FINGER PROTEIN 12"/>
    <property type="match status" value="1"/>
</dbReference>
<dbReference type="Proteomes" id="UP001371456">
    <property type="component" value="Unassembled WGS sequence"/>
</dbReference>
<dbReference type="Pfam" id="PF16135">
    <property type="entry name" value="TDBD"/>
    <property type="match status" value="1"/>
</dbReference>
<dbReference type="InterPro" id="IPR008395">
    <property type="entry name" value="Agenet-like_dom"/>
</dbReference>